<dbReference type="Proteomes" id="UP000805418">
    <property type="component" value="Chromosome 33"/>
</dbReference>
<comment type="similarity">
    <text evidence="7">Belongs to the ARTD/PARP family.</text>
</comment>
<dbReference type="FunFam" id="3.90.228.10:FF:000008">
    <property type="entry name" value="Poly [ADP-ribose] polymerase"/>
    <property type="match status" value="1"/>
</dbReference>
<evidence type="ECO:0000313" key="11">
    <source>
        <dbReference type="Ensembl" id="ENSCAFP00845033480.1"/>
    </source>
</evidence>
<dbReference type="GO" id="GO:0005737">
    <property type="term" value="C:cytoplasm"/>
    <property type="evidence" value="ECO:0000318"/>
    <property type="project" value="GO_Central"/>
</dbReference>
<dbReference type="GO" id="GO:0000122">
    <property type="term" value="P:negative regulation of transcription by RNA polymerase II"/>
    <property type="evidence" value="ECO:0007669"/>
    <property type="project" value="Ensembl"/>
</dbReference>
<dbReference type="Gene3D" id="3.40.220.10">
    <property type="entry name" value="Leucine Aminopeptidase, subunit E, domain 1"/>
    <property type="match status" value="2"/>
</dbReference>
<dbReference type="InterPro" id="IPR012317">
    <property type="entry name" value="Poly(ADP-ribose)pol_cat_dom"/>
</dbReference>
<evidence type="ECO:0000256" key="4">
    <source>
        <dbReference type="ARBA" id="ARBA00022695"/>
    </source>
</evidence>
<reference evidence="11" key="2">
    <citation type="submission" date="2025-08" db="UniProtKB">
        <authorList>
            <consortium name="Ensembl"/>
        </authorList>
    </citation>
    <scope>IDENTIFICATION</scope>
    <source>
        <strain evidence="11">Boxer</strain>
    </source>
</reference>
<name>A0A8I3PLM7_CANLF</name>
<evidence type="ECO:0000259" key="9">
    <source>
        <dbReference type="PROSITE" id="PS51059"/>
    </source>
</evidence>
<keyword evidence="6" id="KW-0539">Nucleus</keyword>
<dbReference type="Pfam" id="PF01661">
    <property type="entry name" value="Macro"/>
    <property type="match status" value="2"/>
</dbReference>
<dbReference type="Ensembl" id="ENSCAFT00845042699.1">
    <property type="protein sequence ID" value="ENSCAFP00845033480.1"/>
    <property type="gene ID" value="ENSCAFG00845024135.1"/>
</dbReference>
<dbReference type="GO" id="GO:0005634">
    <property type="term" value="C:nucleus"/>
    <property type="evidence" value="ECO:0000318"/>
    <property type="project" value="GO_Central"/>
</dbReference>
<feature type="domain" description="Macro" evidence="10">
    <location>
        <begin position="115"/>
        <end position="280"/>
    </location>
</feature>
<dbReference type="OrthoDB" id="6133115at2759"/>
<dbReference type="PANTHER" id="PTHR14453">
    <property type="entry name" value="PARP/ZINC FINGER CCCH TYPE DOMAIN CONTAINING PROTEIN"/>
    <property type="match status" value="1"/>
</dbReference>
<comment type="subcellular location">
    <subcellularLocation>
        <location evidence="1">Nucleus</location>
    </subcellularLocation>
</comment>
<dbReference type="AlphaFoldDB" id="A0A8I3PLM7"/>
<evidence type="ECO:0000256" key="7">
    <source>
        <dbReference type="ARBA" id="ARBA00024347"/>
    </source>
</evidence>
<dbReference type="InterPro" id="IPR043472">
    <property type="entry name" value="Macro_dom-like"/>
</dbReference>
<dbReference type="InterPro" id="IPR002589">
    <property type="entry name" value="Macro_dom"/>
</dbReference>
<organism evidence="11 12">
    <name type="scientific">Canis lupus familiaris</name>
    <name type="common">Dog</name>
    <name type="synonym">Canis familiaris</name>
    <dbReference type="NCBI Taxonomy" id="9615"/>
    <lineage>
        <taxon>Eukaryota</taxon>
        <taxon>Metazoa</taxon>
        <taxon>Chordata</taxon>
        <taxon>Craniata</taxon>
        <taxon>Vertebrata</taxon>
        <taxon>Euteleostomi</taxon>
        <taxon>Mammalia</taxon>
        <taxon>Eutheria</taxon>
        <taxon>Laurasiatheria</taxon>
        <taxon>Carnivora</taxon>
        <taxon>Caniformia</taxon>
        <taxon>Canidae</taxon>
        <taxon>Canis</taxon>
    </lineage>
</organism>
<evidence type="ECO:0000256" key="3">
    <source>
        <dbReference type="ARBA" id="ARBA00022679"/>
    </source>
</evidence>
<dbReference type="FunCoup" id="A0A8I3PLM7">
    <property type="interactions" value="2"/>
</dbReference>
<evidence type="ECO:0000259" key="10">
    <source>
        <dbReference type="PROSITE" id="PS51154"/>
    </source>
</evidence>
<evidence type="ECO:0000256" key="8">
    <source>
        <dbReference type="RuleBase" id="RU362114"/>
    </source>
</evidence>
<dbReference type="CDD" id="cd02903">
    <property type="entry name" value="Macro_BAL-like"/>
    <property type="match status" value="1"/>
</dbReference>
<dbReference type="InterPro" id="IPR052056">
    <property type="entry name" value="Mono-ARTD/PARP"/>
</dbReference>
<dbReference type="GO" id="GO:0070212">
    <property type="term" value="P:protein poly-ADP-ribosylation"/>
    <property type="evidence" value="ECO:0007669"/>
    <property type="project" value="Ensembl"/>
</dbReference>
<gene>
    <name evidence="11" type="primary">PARP15</name>
</gene>
<reference evidence="11" key="3">
    <citation type="submission" date="2025-09" db="UniProtKB">
        <authorList>
            <consortium name="Ensembl"/>
        </authorList>
    </citation>
    <scope>IDENTIFICATION</scope>
    <source>
        <strain evidence="11">Boxer</strain>
    </source>
</reference>
<dbReference type="Gene3D" id="3.90.228.10">
    <property type="match status" value="1"/>
</dbReference>
<dbReference type="GO" id="GO:0070403">
    <property type="term" value="F:NAD+ binding"/>
    <property type="evidence" value="ECO:0007669"/>
    <property type="project" value="Ensembl"/>
</dbReference>
<dbReference type="PROSITE" id="PS51154">
    <property type="entry name" value="MACRO"/>
    <property type="match status" value="2"/>
</dbReference>
<dbReference type="GO" id="GO:0003714">
    <property type="term" value="F:transcription corepressor activity"/>
    <property type="evidence" value="ECO:0000318"/>
    <property type="project" value="GO_Central"/>
</dbReference>
<dbReference type="GO" id="GO:0016779">
    <property type="term" value="F:nucleotidyltransferase activity"/>
    <property type="evidence" value="ECO:0007669"/>
    <property type="project" value="UniProtKB-KW"/>
</dbReference>
<keyword evidence="4" id="KW-0548">Nucleotidyltransferase</keyword>
<dbReference type="GO" id="GO:0003950">
    <property type="term" value="F:NAD+ poly-ADP-ribosyltransferase activity"/>
    <property type="evidence" value="ECO:0000318"/>
    <property type="project" value="GO_Central"/>
</dbReference>
<protein>
    <recommendedName>
        <fullName evidence="8">Poly [ADP-ribose] polymerase</fullName>
        <shortName evidence="8">PARP</shortName>
        <ecNumber evidence="8">2.4.2.-</ecNumber>
    </recommendedName>
</protein>
<evidence type="ECO:0000256" key="6">
    <source>
        <dbReference type="ARBA" id="ARBA00023242"/>
    </source>
</evidence>
<dbReference type="Pfam" id="PF00644">
    <property type="entry name" value="PARP"/>
    <property type="match status" value="1"/>
</dbReference>
<dbReference type="GeneTree" id="ENSGT00940000163672"/>
<feature type="domain" description="PARP catalytic" evidence="9">
    <location>
        <begin position="566"/>
        <end position="762"/>
    </location>
</feature>
<proteinExistence type="inferred from homology"/>
<dbReference type="SUPFAM" id="SSF52949">
    <property type="entry name" value="Macro domain-like"/>
    <property type="match status" value="2"/>
</dbReference>
<keyword evidence="12" id="KW-1185">Reference proteome</keyword>
<dbReference type="PROSITE" id="PS51059">
    <property type="entry name" value="PARP_CATALYTIC"/>
    <property type="match status" value="1"/>
</dbReference>
<evidence type="ECO:0000256" key="1">
    <source>
        <dbReference type="ARBA" id="ARBA00004123"/>
    </source>
</evidence>
<feature type="domain" description="Macro" evidence="10">
    <location>
        <begin position="328"/>
        <end position="499"/>
    </location>
</feature>
<dbReference type="GO" id="GO:1990404">
    <property type="term" value="F:NAD+-protein mono-ADP-ribosyltransferase activity"/>
    <property type="evidence" value="ECO:0007669"/>
    <property type="project" value="Ensembl"/>
</dbReference>
<keyword evidence="2 8" id="KW-0328">Glycosyltransferase</keyword>
<dbReference type="SUPFAM" id="SSF56399">
    <property type="entry name" value="ADP-ribosylation"/>
    <property type="match status" value="1"/>
</dbReference>
<dbReference type="GO" id="GO:0010629">
    <property type="term" value="P:negative regulation of gene expression"/>
    <property type="evidence" value="ECO:0000318"/>
    <property type="project" value="GO_Central"/>
</dbReference>
<keyword evidence="5 8" id="KW-0520">NAD</keyword>
<evidence type="ECO:0000313" key="12">
    <source>
        <dbReference type="Proteomes" id="UP000805418"/>
    </source>
</evidence>
<dbReference type="CDD" id="cd01439">
    <property type="entry name" value="TCCD_inducible_PARP_like"/>
    <property type="match status" value="1"/>
</dbReference>
<dbReference type="PANTHER" id="PTHR14453:SF99">
    <property type="entry name" value="PROTEIN MONO-ADP-RIBOSYLTRANSFERASE PARP15"/>
    <property type="match status" value="1"/>
</dbReference>
<dbReference type="EC" id="2.4.2.-" evidence="8"/>
<sequence>MLMGKSDYLYKPSLQSKHYWDRSIPLVVDTYLAKELVFNERPISVFPYYVTLGLALHRKEKPLRKLAAPFLVALDPLIWKILQKKHHLIGMINYKRESVTVRDQVSWMNCLSNRNVITSTQTKEGLNLVLISGDVICFQADVIVNTVPMNLQLGGGQLSQALLQKAGPELQKELYATRQGTEEEVGSIFMTSGCNLNCKAVLHVVAPHWDNGAGSSQQIMANIIKKCLTTVEEFSFSSITFPMIGTGSLRFPKAIFAELILSEVFRFSSSLWQKSLQEVHFLVYPGDDETLQAFLDKFTTWSSVNPNEDKNLMAGGSQGMFMMVSSPGFATYEMKIGAVTFQIATGDITKEKADVIVNSTTRTFNLKSGVSKAVLEGAGPAVENECAVRAAQPHGEFIITQGGYLMCKIIIHVLGDNDVRKTVSAVLEECEQRKYTSVALPAIGTGSAGKNPTIVADDMISAVVDFSWKHSTPSLKKVKVVIFLSDLLNVFHDNMKKRENSTSPFFQSTCFESALLGFNRQPPIICGRSTGTMQPRLPSTDYSSERQNHSWETGIAKEQEENRNNIPEHWTNMNQQLSCVIELHPGQSEYDSVRALFSETCFFYKIEKIERIQNVCLWQSYQIKKKHMDIKNGYRDNERVLFHGTDADSVPYVNQHGFNRSYAGKNAAAYGKGTYFAVNARYSADDIYSRPDSNGRKHIYVVRVLTGVYTLGHAGLVTPPSKNPHNPTDLFDSVTNDTQHPNLFVVFSDNQAYPEYLITFRS</sequence>
<accession>A0A8I3PLM7</accession>
<evidence type="ECO:0000256" key="2">
    <source>
        <dbReference type="ARBA" id="ARBA00022676"/>
    </source>
</evidence>
<keyword evidence="3 8" id="KW-0808">Transferase</keyword>
<reference evidence="11" key="1">
    <citation type="submission" date="2020-03" db="EMBL/GenBank/DDBJ databases">
        <title>Long-read based genome assembly of a Labrador retriever dog.</title>
        <authorList>
            <person name="Eory L."/>
            <person name="Zhang W."/>
            <person name="Schoenebeck J."/>
        </authorList>
    </citation>
    <scope>NUCLEOTIDE SEQUENCE [LARGE SCALE GENOMIC DNA]</scope>
    <source>
        <strain evidence="11">Labrador retriever</strain>
    </source>
</reference>
<evidence type="ECO:0000256" key="5">
    <source>
        <dbReference type="ARBA" id="ARBA00023027"/>
    </source>
</evidence>
<dbReference type="SMART" id="SM00506">
    <property type="entry name" value="A1pp"/>
    <property type="match status" value="2"/>
</dbReference>